<keyword evidence="4 9" id="KW-0997">Cell inner membrane</keyword>
<feature type="compositionally biased region" description="Polar residues" evidence="10">
    <location>
        <begin position="11"/>
        <end position="28"/>
    </location>
</feature>
<gene>
    <name evidence="12" type="ORF">H0A68_13390</name>
</gene>
<name>A0A853FAW3_9BURK</name>
<dbReference type="GO" id="GO:0015740">
    <property type="term" value="P:C4-dicarboxylate transport"/>
    <property type="evidence" value="ECO:0007669"/>
    <property type="project" value="TreeGrafter"/>
</dbReference>
<comment type="subcellular location">
    <subcellularLocation>
        <location evidence="1 9">Cell inner membrane</location>
        <topology evidence="1 9">Multi-pass membrane protein</topology>
    </subcellularLocation>
</comment>
<feature type="transmembrane region" description="Helical" evidence="9">
    <location>
        <begin position="97"/>
        <end position="123"/>
    </location>
</feature>
<keyword evidence="7 9" id="KW-0472">Membrane</keyword>
<evidence type="ECO:0000259" key="11">
    <source>
        <dbReference type="Pfam" id="PF04290"/>
    </source>
</evidence>
<evidence type="ECO:0000256" key="7">
    <source>
        <dbReference type="ARBA" id="ARBA00023136"/>
    </source>
</evidence>
<dbReference type="PANTHER" id="PTHR35011">
    <property type="entry name" value="2,3-DIKETO-L-GULONATE TRAP TRANSPORTER SMALL PERMEASE PROTEIN YIAM"/>
    <property type="match status" value="1"/>
</dbReference>
<evidence type="ECO:0000256" key="2">
    <source>
        <dbReference type="ARBA" id="ARBA00022448"/>
    </source>
</evidence>
<dbReference type="EMBL" id="JACCEW010000004">
    <property type="protein sequence ID" value="NYT37874.1"/>
    <property type="molecule type" value="Genomic_DNA"/>
</dbReference>
<dbReference type="InterPro" id="IPR055348">
    <property type="entry name" value="DctQ"/>
</dbReference>
<comment type="function">
    <text evidence="9">Part of the tripartite ATP-independent periplasmic (TRAP) transport system.</text>
</comment>
<dbReference type="OrthoDB" id="2085311at2"/>
<dbReference type="AlphaFoldDB" id="A0A853FAW3"/>
<feature type="region of interest" description="Disordered" evidence="10">
    <location>
        <begin position="1"/>
        <end position="31"/>
    </location>
</feature>
<evidence type="ECO:0000313" key="12">
    <source>
        <dbReference type="EMBL" id="NYT37874.1"/>
    </source>
</evidence>
<reference evidence="12 13" key="1">
    <citation type="submission" date="2020-07" db="EMBL/GenBank/DDBJ databases">
        <title>Taxonomic revisions and descriptions of new bacterial species based on genomic comparisons in the high-G+C-content subgroup of the family Alcaligenaceae.</title>
        <authorList>
            <person name="Szabo A."/>
            <person name="Felfoldi T."/>
        </authorList>
    </citation>
    <scope>NUCLEOTIDE SEQUENCE [LARGE SCALE GENOMIC DNA]</scope>
    <source>
        <strain evidence="12 13">DSM 25264</strain>
    </source>
</reference>
<evidence type="ECO:0000256" key="9">
    <source>
        <dbReference type="RuleBase" id="RU369079"/>
    </source>
</evidence>
<sequence length="206" mass="23258">MLLSSRRWNPYTRSTTSSSARNWSNPSAIRNKGRAPPLQDIAVTLFRCLDRTLFRFVSVLAQLLLLSSVAAGFYQVITRFVLESPADWSEAWTRASLIWTVMLGVIIAFRHGAMLSVEVLHGLMKGRNKRWLEHFIMAVCVGFLGFMTWISIMMTWRVRFQTTPSLGISISWIYLAIPIGMGLAILAVLAHWAEGPRDTVVDDTVI</sequence>
<keyword evidence="13" id="KW-1185">Reference proteome</keyword>
<keyword evidence="5 9" id="KW-0812">Transmembrane</keyword>
<accession>A0A853FAW3</accession>
<dbReference type="Pfam" id="PF04290">
    <property type="entry name" value="DctQ"/>
    <property type="match status" value="1"/>
</dbReference>
<evidence type="ECO:0000256" key="1">
    <source>
        <dbReference type="ARBA" id="ARBA00004429"/>
    </source>
</evidence>
<evidence type="ECO:0000256" key="3">
    <source>
        <dbReference type="ARBA" id="ARBA00022475"/>
    </source>
</evidence>
<dbReference type="InterPro" id="IPR007387">
    <property type="entry name" value="TRAP_DctQ"/>
</dbReference>
<organism evidence="12 13">
    <name type="scientific">Allopusillimonas soli</name>
    <dbReference type="NCBI Taxonomy" id="659016"/>
    <lineage>
        <taxon>Bacteria</taxon>
        <taxon>Pseudomonadati</taxon>
        <taxon>Pseudomonadota</taxon>
        <taxon>Betaproteobacteria</taxon>
        <taxon>Burkholderiales</taxon>
        <taxon>Alcaligenaceae</taxon>
        <taxon>Allopusillimonas</taxon>
    </lineage>
</organism>
<dbReference type="GO" id="GO:0022857">
    <property type="term" value="F:transmembrane transporter activity"/>
    <property type="evidence" value="ECO:0007669"/>
    <property type="project" value="UniProtKB-UniRule"/>
</dbReference>
<keyword evidence="2 9" id="KW-0813">Transport</keyword>
<feature type="transmembrane region" description="Helical" evidence="9">
    <location>
        <begin position="53"/>
        <end position="77"/>
    </location>
</feature>
<evidence type="ECO:0000256" key="8">
    <source>
        <dbReference type="ARBA" id="ARBA00038436"/>
    </source>
</evidence>
<comment type="subunit">
    <text evidence="9">The complex comprises the extracytoplasmic solute receptor protein and the two transmembrane proteins.</text>
</comment>
<dbReference type="Proteomes" id="UP000580517">
    <property type="component" value="Unassembled WGS sequence"/>
</dbReference>
<feature type="transmembrane region" description="Helical" evidence="9">
    <location>
        <begin position="168"/>
        <end position="189"/>
    </location>
</feature>
<evidence type="ECO:0000256" key="5">
    <source>
        <dbReference type="ARBA" id="ARBA00022692"/>
    </source>
</evidence>
<keyword evidence="3" id="KW-1003">Cell membrane</keyword>
<evidence type="ECO:0000313" key="13">
    <source>
        <dbReference type="Proteomes" id="UP000580517"/>
    </source>
</evidence>
<evidence type="ECO:0000256" key="10">
    <source>
        <dbReference type="SAM" id="MobiDB-lite"/>
    </source>
</evidence>
<protein>
    <recommendedName>
        <fullName evidence="9">TRAP transporter small permease protein</fullName>
    </recommendedName>
</protein>
<feature type="domain" description="Tripartite ATP-independent periplasmic transporters DctQ component" evidence="11">
    <location>
        <begin position="70"/>
        <end position="194"/>
    </location>
</feature>
<dbReference type="PANTHER" id="PTHR35011:SF2">
    <property type="entry name" value="2,3-DIKETO-L-GULONATE TRAP TRANSPORTER SMALL PERMEASE PROTEIN YIAM"/>
    <property type="match status" value="1"/>
</dbReference>
<evidence type="ECO:0000256" key="6">
    <source>
        <dbReference type="ARBA" id="ARBA00022989"/>
    </source>
</evidence>
<comment type="similarity">
    <text evidence="8 9">Belongs to the TRAP transporter small permease family.</text>
</comment>
<evidence type="ECO:0000256" key="4">
    <source>
        <dbReference type="ARBA" id="ARBA00022519"/>
    </source>
</evidence>
<dbReference type="GO" id="GO:0005886">
    <property type="term" value="C:plasma membrane"/>
    <property type="evidence" value="ECO:0007669"/>
    <property type="project" value="UniProtKB-SubCell"/>
</dbReference>
<proteinExistence type="inferred from homology"/>
<feature type="transmembrane region" description="Helical" evidence="9">
    <location>
        <begin position="135"/>
        <end position="156"/>
    </location>
</feature>
<keyword evidence="6 9" id="KW-1133">Transmembrane helix</keyword>
<comment type="caution">
    <text evidence="12">The sequence shown here is derived from an EMBL/GenBank/DDBJ whole genome shotgun (WGS) entry which is preliminary data.</text>
</comment>